<feature type="region of interest" description="Disordered" evidence="25">
    <location>
        <begin position="819"/>
        <end position="855"/>
    </location>
</feature>
<feature type="binding site" evidence="24">
    <location>
        <position position="483"/>
    </location>
    <ligand>
        <name>ATP</name>
        <dbReference type="ChEBI" id="CHEBI:30616"/>
    </ligand>
</feature>
<feature type="binding site" evidence="24">
    <location>
        <position position="906"/>
    </location>
    <ligand>
        <name>ATP</name>
        <dbReference type="ChEBI" id="CHEBI:30616"/>
    </ligand>
</feature>
<keyword evidence="11" id="KW-0732">Signal</keyword>
<dbReference type="SMART" id="SM00220">
    <property type="entry name" value="S_TKc"/>
    <property type="match status" value="3"/>
</dbReference>
<dbReference type="InterPro" id="IPR008271">
    <property type="entry name" value="Ser/Thr_kinase_AS"/>
</dbReference>
<evidence type="ECO:0000256" key="3">
    <source>
        <dbReference type="ARBA" id="ARBA00008684"/>
    </source>
</evidence>
<feature type="domain" description="Protein kinase" evidence="26">
    <location>
        <begin position="444"/>
        <end position="705"/>
    </location>
</feature>
<evidence type="ECO:0000256" key="22">
    <source>
        <dbReference type="ARBA" id="ARBA00048679"/>
    </source>
</evidence>
<dbReference type="EMBL" id="LEKV01001886">
    <property type="protein sequence ID" value="KVI05177.1"/>
    <property type="molecule type" value="Genomic_DNA"/>
</dbReference>
<evidence type="ECO:0000259" key="26">
    <source>
        <dbReference type="PROSITE" id="PS50011"/>
    </source>
</evidence>
<feature type="domain" description="Protein kinase" evidence="26">
    <location>
        <begin position="876"/>
        <end position="1163"/>
    </location>
</feature>
<dbReference type="OMA" id="VFGKERC"/>
<evidence type="ECO:0000256" key="19">
    <source>
        <dbReference type="ARBA" id="ARBA00023180"/>
    </source>
</evidence>
<keyword evidence="12" id="KW-0677">Repeat</keyword>
<comment type="subcellular location">
    <subcellularLocation>
        <location evidence="2">Cell membrane</location>
        <topology evidence="2">Lipid-anchor</topology>
    </subcellularLocation>
    <subcellularLocation>
        <location evidence="1">Cell membrane</location>
        <topology evidence="1">Single-pass membrane protein</topology>
    </subcellularLocation>
</comment>
<comment type="catalytic activity">
    <reaction evidence="22">
        <text>L-seryl-[protein] + ATP = O-phospho-L-seryl-[protein] + ADP + H(+)</text>
        <dbReference type="Rhea" id="RHEA:17989"/>
        <dbReference type="Rhea" id="RHEA-COMP:9863"/>
        <dbReference type="Rhea" id="RHEA-COMP:11604"/>
        <dbReference type="ChEBI" id="CHEBI:15378"/>
        <dbReference type="ChEBI" id="CHEBI:29999"/>
        <dbReference type="ChEBI" id="CHEBI:30616"/>
        <dbReference type="ChEBI" id="CHEBI:83421"/>
        <dbReference type="ChEBI" id="CHEBI:456216"/>
        <dbReference type="EC" id="2.7.11.1"/>
    </reaction>
</comment>
<evidence type="ECO:0000256" key="21">
    <source>
        <dbReference type="ARBA" id="ARBA00047899"/>
    </source>
</evidence>
<dbReference type="PROSITE" id="PS00107">
    <property type="entry name" value="PROTEIN_KINASE_ATP"/>
    <property type="match status" value="3"/>
</dbReference>
<feature type="region of interest" description="Disordered" evidence="25">
    <location>
        <begin position="382"/>
        <end position="416"/>
    </location>
</feature>
<evidence type="ECO:0000256" key="25">
    <source>
        <dbReference type="SAM" id="MobiDB-lite"/>
    </source>
</evidence>
<evidence type="ECO:0000256" key="11">
    <source>
        <dbReference type="ARBA" id="ARBA00022729"/>
    </source>
</evidence>
<evidence type="ECO:0000256" key="10">
    <source>
        <dbReference type="ARBA" id="ARBA00022692"/>
    </source>
</evidence>
<keyword evidence="10" id="KW-0812">Transmembrane</keyword>
<evidence type="ECO:0000256" key="1">
    <source>
        <dbReference type="ARBA" id="ARBA00004162"/>
    </source>
</evidence>
<dbReference type="SUPFAM" id="SSF56112">
    <property type="entry name" value="Protein kinase-like (PK-like)"/>
    <property type="match status" value="5"/>
</dbReference>
<dbReference type="GO" id="GO:0004674">
    <property type="term" value="F:protein serine/threonine kinase activity"/>
    <property type="evidence" value="ECO:0007669"/>
    <property type="project" value="UniProtKB-KW"/>
</dbReference>
<dbReference type="InterPro" id="IPR001245">
    <property type="entry name" value="Ser-Thr/Tyr_kinase_cat_dom"/>
</dbReference>
<dbReference type="FunFam" id="3.30.200.20:FF:000039">
    <property type="entry name" value="receptor-like protein kinase FERONIA"/>
    <property type="match status" value="1"/>
</dbReference>
<dbReference type="FunFam" id="1.10.510.10:FF:000032">
    <property type="entry name" value="Serine/threonine-protein kinase PBS1"/>
    <property type="match status" value="1"/>
</dbReference>
<dbReference type="InterPro" id="IPR017441">
    <property type="entry name" value="Protein_kinase_ATP_BS"/>
</dbReference>
<evidence type="ECO:0000256" key="24">
    <source>
        <dbReference type="PROSITE-ProRule" id="PRU10141"/>
    </source>
</evidence>
<keyword evidence="17" id="KW-0472">Membrane</keyword>
<dbReference type="EC" id="2.7.11.1" evidence="4"/>
<evidence type="ECO:0000256" key="18">
    <source>
        <dbReference type="ARBA" id="ARBA00023170"/>
    </source>
</evidence>
<dbReference type="FunFam" id="3.30.200.20:FF:000244">
    <property type="entry name" value="Serine/threonine-protein kinase CDL1-like"/>
    <property type="match status" value="1"/>
</dbReference>
<evidence type="ECO:0000256" key="20">
    <source>
        <dbReference type="ARBA" id="ARBA00023288"/>
    </source>
</evidence>
<dbReference type="FunFam" id="3.30.200.20:FF:000228">
    <property type="entry name" value="Serine/threonine-protein kinase BIK1"/>
    <property type="match status" value="1"/>
</dbReference>
<feature type="binding site" evidence="24">
    <location>
        <position position="103"/>
    </location>
    <ligand>
        <name>ATP</name>
        <dbReference type="ChEBI" id="CHEBI:30616"/>
    </ligand>
</feature>
<accession>A0A118K308</accession>
<keyword evidence="13 24" id="KW-0547">Nucleotide-binding</keyword>
<evidence type="ECO:0000313" key="28">
    <source>
        <dbReference type="Proteomes" id="UP000243975"/>
    </source>
</evidence>
<feature type="compositionally biased region" description="Basic and acidic residues" evidence="25">
    <location>
        <begin position="714"/>
        <end position="726"/>
    </location>
</feature>
<keyword evidence="28" id="KW-1185">Reference proteome</keyword>
<comment type="catalytic activity">
    <reaction evidence="21">
        <text>L-threonyl-[protein] + ATP = O-phospho-L-threonyl-[protein] + ADP + H(+)</text>
        <dbReference type="Rhea" id="RHEA:46608"/>
        <dbReference type="Rhea" id="RHEA-COMP:11060"/>
        <dbReference type="Rhea" id="RHEA-COMP:11605"/>
        <dbReference type="ChEBI" id="CHEBI:15378"/>
        <dbReference type="ChEBI" id="CHEBI:30013"/>
        <dbReference type="ChEBI" id="CHEBI:30616"/>
        <dbReference type="ChEBI" id="CHEBI:61977"/>
        <dbReference type="ChEBI" id="CHEBI:456216"/>
        <dbReference type="EC" id="2.7.11.1"/>
    </reaction>
</comment>
<keyword evidence="15 24" id="KW-0067">ATP-binding</keyword>
<feature type="region of interest" description="Disordered" evidence="25">
    <location>
        <begin position="685"/>
        <end position="726"/>
    </location>
</feature>
<dbReference type="FunFam" id="1.10.510.10:FF:000358">
    <property type="entry name" value="Putative leucine-rich repeat receptor-like serine/threonine-protein kinase"/>
    <property type="match status" value="1"/>
</dbReference>
<dbReference type="InterPro" id="IPR000719">
    <property type="entry name" value="Prot_kinase_dom"/>
</dbReference>
<reference evidence="27 28" key="1">
    <citation type="journal article" date="2016" name="Sci. Rep.">
        <title>The genome sequence of the outbreeding globe artichoke constructed de novo incorporating a phase-aware low-pass sequencing strategy of F1 progeny.</title>
        <authorList>
            <person name="Scaglione D."/>
            <person name="Reyes-Chin-Wo S."/>
            <person name="Acquadro A."/>
            <person name="Froenicke L."/>
            <person name="Portis E."/>
            <person name="Beitel C."/>
            <person name="Tirone M."/>
            <person name="Mauro R."/>
            <person name="Lo Monaco A."/>
            <person name="Mauromicale G."/>
            <person name="Faccioli P."/>
            <person name="Cattivelli L."/>
            <person name="Rieseberg L."/>
            <person name="Michelmore R."/>
            <person name="Lanteri S."/>
        </authorList>
    </citation>
    <scope>NUCLEOTIDE SEQUENCE [LARGE SCALE GENOMIC DNA]</scope>
    <source>
        <strain evidence="27">2C</strain>
    </source>
</reference>
<keyword evidence="7" id="KW-0597">Phosphoprotein</keyword>
<evidence type="ECO:0000256" key="16">
    <source>
        <dbReference type="ARBA" id="ARBA00022989"/>
    </source>
</evidence>
<evidence type="ECO:0000256" key="13">
    <source>
        <dbReference type="ARBA" id="ARBA00022741"/>
    </source>
</evidence>
<evidence type="ECO:0000256" key="2">
    <source>
        <dbReference type="ARBA" id="ARBA00004193"/>
    </source>
</evidence>
<dbReference type="GO" id="GO:0005524">
    <property type="term" value="F:ATP binding"/>
    <property type="evidence" value="ECO:0007669"/>
    <property type="project" value="UniProtKB-UniRule"/>
</dbReference>
<evidence type="ECO:0000256" key="8">
    <source>
        <dbReference type="ARBA" id="ARBA00022614"/>
    </source>
</evidence>
<dbReference type="Pfam" id="PF00069">
    <property type="entry name" value="Pkinase"/>
    <property type="match status" value="1"/>
</dbReference>
<dbReference type="GO" id="GO:0005886">
    <property type="term" value="C:plasma membrane"/>
    <property type="evidence" value="ECO:0007669"/>
    <property type="project" value="UniProtKB-SubCell"/>
</dbReference>
<keyword evidence="18" id="KW-0675">Receptor</keyword>
<comment type="function">
    <text evidence="23">May be involved in plant defense signaling.</text>
</comment>
<evidence type="ECO:0000256" key="14">
    <source>
        <dbReference type="ARBA" id="ARBA00022777"/>
    </source>
</evidence>
<keyword evidence="20" id="KW-0449">Lipoprotein</keyword>
<name>A0A118K308_CYNCS</name>
<dbReference type="Pfam" id="PF07714">
    <property type="entry name" value="PK_Tyr_Ser-Thr"/>
    <property type="match status" value="4"/>
</dbReference>
<keyword evidence="9" id="KW-0808">Transferase</keyword>
<proteinExistence type="inferred from homology"/>
<sequence>MRCFSCINCFPKDVENYDGNMAADEFAVDGRGNPCNDVNDGKLADSMREKRFNSQRGNVARGFTFRELAVATQNFKDANLIGEGGFGSVYKGRLESGKIVAVKQLNLNGLQGNQEFIVEVLMLSLLRHPNLVTLIGYCADGDQRLLVYEYMPLGSLENHLFDLEPGQEPLDWHTRLKIAVGAARGLEYLHCKANPPVIYRDLKSSNILLDNDFNPKLSDFGLAKLGPVGDNTHVSTRVMGTYGYCAPDYAMSGKLTLKSDIYSFGVVLLELITGRRAIDITKKPGEQNLSRPFLKDRKKFVQLVDPLLQGCFSVRSVHHVVAVTAMCLQEQANFRPLIGDIVVALEYLASQAEMSENLKSLTVGSQPLPDHAREPDATAILASKNLKKKPMNTEKQPITAAEGGSDHHGGTATSEKAVVSRGQIVIPKLKMYTFAELQSATKNFRPATILGEGGFGQVYKGWVDGVTYAPSKAGVGIPVAVKKSDSDSFQGLKEWQAEVKFLGKFSHPNLVKLLGYCWENKEFLLVYEYMQKGSLENHLFKKGTETLSWDTRIKIAIGAAHGLAFLHTTENKVIYRDFKSSNILLDADFNAKLSDFGLAKLGPINGESHVSTMVMGTYGYAAPEYMITVYPSTCAIKAAGLIRHCLDPNPNNRPSMEEVVASLEEMNAIKMKPKWLKADTKHLMSPHHKQRLGDRRHVNHHHSPLHTKQGGGARADRSPIQSRDKTTLRVKGETILVDEYMANGSLTDHLHRRRANGSNSSLLIWIQRLRICISVARGFDYLHIGTCVQSRVIHPDVKGSNILMDKNLAAKIYDFGKQQEEDNAEQKNSSPSSSSDQQFVHKEDHVEGTDSSSSSSLEKQCRRFSLAEIKLATHDFDDAFVIGKGGFGKVYKGTIDFGGGIDVAIKRLNIDSNQGATEFWAEIEMLSKLRHSHIVSLVGYHEESSKREMILVYEYLPNGSLEDHLHKRRANGGNFSPLTWIQRLRICIDAARGLDYLHTGTGVRCRVIHRDVKSSNILLDENLAGKIADFGLSRTGPAYQSCTTNVYTNQIRGTFGYMDAQYFATHRLTRKSDVYAFGVVLFEVLYGRPAVDFTLEEKQHSLAAWAKRCVEEGTIYQFVDPCLRGEISTRCLKEFTQIAYKCLLWSPKDRPTMTVVVAQIEFVLALALQKHDGVTVIEKNYRNRKNWSNANKNKLLILDKAVSTMAKGRSEGINNGVGLVDPTKAASEVSSKNINKGVTTEEPTMTLIGGSSVYVKAAAVPTEAECHRAAMMLKAQPLSSQIGTQNLKIFTFDELQRATRNFRPSAMLGFSDGESVYRGWVDRALYAPSVCGVRIAVAIRILNTDKVRSIEEWQAEVNRGKFSHPRLVKLLGYCSEDGRLLLVHEYIPKRNLVELLNYHPLQWATALKIAIGAAQGLAFLHTAENTPIYRTFDASNILLNEDFEAELYFGLATLGSPRGIMTMLNSDMLISHHTTPEYMATDLDLFIRTRYTITGHWCFKSDVYAFGVMMLHMIAGSSFFMDNRWPSLQSFMECAEPILSDPTKLERIMDPWSERGNPPKGASEAAELILNCLKIDPENRPSMTQVVASLEGINSMDICKIKPAYRDFKSPRPLVHRGCISTQVWDTGPVGS</sequence>
<evidence type="ECO:0000256" key="23">
    <source>
        <dbReference type="ARBA" id="ARBA00054261"/>
    </source>
</evidence>
<evidence type="ECO:0000256" key="9">
    <source>
        <dbReference type="ARBA" id="ARBA00022679"/>
    </source>
</evidence>
<dbReference type="Gene3D" id="1.10.510.10">
    <property type="entry name" value="Transferase(Phosphotransferase) domain 1"/>
    <property type="match status" value="6"/>
</dbReference>
<keyword evidence="8" id="KW-0433">Leucine-rich repeat</keyword>
<evidence type="ECO:0000256" key="4">
    <source>
        <dbReference type="ARBA" id="ARBA00012513"/>
    </source>
</evidence>
<comment type="similarity">
    <text evidence="3">Belongs to the protein kinase superfamily. Ser/Thr protein kinase family.</text>
</comment>
<keyword evidence="14" id="KW-0418">Kinase</keyword>
<keyword evidence="5" id="KW-1003">Cell membrane</keyword>
<evidence type="ECO:0000256" key="5">
    <source>
        <dbReference type="ARBA" id="ARBA00022475"/>
    </source>
</evidence>
<evidence type="ECO:0000256" key="7">
    <source>
        <dbReference type="ARBA" id="ARBA00022553"/>
    </source>
</evidence>
<dbReference type="CDD" id="cd14066">
    <property type="entry name" value="STKc_IRAK"/>
    <property type="match status" value="2"/>
</dbReference>
<dbReference type="PANTHER" id="PTHR47985">
    <property type="entry name" value="OS07G0668900 PROTEIN"/>
    <property type="match status" value="1"/>
</dbReference>
<dbReference type="Proteomes" id="UP000243975">
    <property type="component" value="Unassembled WGS sequence"/>
</dbReference>
<evidence type="ECO:0000256" key="17">
    <source>
        <dbReference type="ARBA" id="ARBA00023136"/>
    </source>
</evidence>
<evidence type="ECO:0000256" key="12">
    <source>
        <dbReference type="ARBA" id="ARBA00022737"/>
    </source>
</evidence>
<evidence type="ECO:0000313" key="27">
    <source>
        <dbReference type="EMBL" id="KVI05177.1"/>
    </source>
</evidence>
<feature type="domain" description="Protein kinase" evidence="26">
    <location>
        <begin position="1302"/>
        <end position="1593"/>
    </location>
</feature>
<dbReference type="Gramene" id="KVI05177">
    <property type="protein sequence ID" value="KVI05177"/>
    <property type="gene ID" value="Ccrd_016513"/>
</dbReference>
<evidence type="ECO:0000256" key="15">
    <source>
        <dbReference type="ARBA" id="ARBA00022840"/>
    </source>
</evidence>
<keyword evidence="6" id="KW-0723">Serine/threonine-protein kinase</keyword>
<dbReference type="InterPro" id="IPR011009">
    <property type="entry name" value="Kinase-like_dom_sf"/>
</dbReference>
<evidence type="ECO:0000256" key="6">
    <source>
        <dbReference type="ARBA" id="ARBA00022527"/>
    </source>
</evidence>
<protein>
    <recommendedName>
        <fullName evidence="4">non-specific serine/threonine protein kinase</fullName>
        <ecNumber evidence="4">2.7.11.1</ecNumber>
    </recommendedName>
</protein>
<feature type="compositionally biased region" description="Basic and acidic residues" evidence="25">
    <location>
        <begin position="839"/>
        <end position="848"/>
    </location>
</feature>
<dbReference type="PANTHER" id="PTHR47985:SF46">
    <property type="entry name" value="PROTEIN KINASE DOMAIN-CONTAINING PROTEIN"/>
    <property type="match status" value="1"/>
</dbReference>
<gene>
    <name evidence="27" type="ORF">Ccrd_016513</name>
</gene>
<dbReference type="Gene3D" id="3.30.200.20">
    <property type="entry name" value="Phosphorylase Kinase, domain 1"/>
    <property type="match status" value="4"/>
</dbReference>
<keyword evidence="16" id="KW-1133">Transmembrane helix</keyword>
<organism evidence="27 28">
    <name type="scientific">Cynara cardunculus var. scolymus</name>
    <name type="common">Globe artichoke</name>
    <name type="synonym">Cynara scolymus</name>
    <dbReference type="NCBI Taxonomy" id="59895"/>
    <lineage>
        <taxon>Eukaryota</taxon>
        <taxon>Viridiplantae</taxon>
        <taxon>Streptophyta</taxon>
        <taxon>Embryophyta</taxon>
        <taxon>Tracheophyta</taxon>
        <taxon>Spermatophyta</taxon>
        <taxon>Magnoliopsida</taxon>
        <taxon>eudicotyledons</taxon>
        <taxon>Gunneridae</taxon>
        <taxon>Pentapetalae</taxon>
        <taxon>asterids</taxon>
        <taxon>campanulids</taxon>
        <taxon>Asterales</taxon>
        <taxon>Asteraceae</taxon>
        <taxon>Carduoideae</taxon>
        <taxon>Cardueae</taxon>
        <taxon>Carduinae</taxon>
        <taxon>Cynara</taxon>
    </lineage>
</organism>
<keyword evidence="19" id="KW-0325">Glycoprotein</keyword>
<dbReference type="PROSITE" id="PS00108">
    <property type="entry name" value="PROTEIN_KINASE_ST"/>
    <property type="match status" value="3"/>
</dbReference>
<dbReference type="PROSITE" id="PS50011">
    <property type="entry name" value="PROTEIN_KINASE_DOM"/>
    <property type="match status" value="4"/>
</dbReference>
<comment type="caution">
    <text evidence="27">The sequence shown here is derived from an EMBL/GenBank/DDBJ whole genome shotgun (WGS) entry which is preliminary data.</text>
</comment>
<feature type="domain" description="Protein kinase" evidence="26">
    <location>
        <begin position="75"/>
        <end position="348"/>
    </location>
</feature>